<evidence type="ECO:0008006" key="8">
    <source>
        <dbReference type="Google" id="ProtNLM"/>
    </source>
</evidence>
<sequence>WLFFRLPPAARLQRTALAMVLGGALGNIIDRIRLDYVIDFFDVGVSEAWRWPVFNVADSFVTIGILVLALSWSRHQDAEAGAVENSD</sequence>
<gene>
    <name evidence="7" type="ORF">METZ01_LOCUS287117</name>
</gene>
<feature type="non-terminal residue" evidence="7">
    <location>
        <position position="1"/>
    </location>
</feature>
<accession>A0A382LDU0</accession>
<evidence type="ECO:0000256" key="1">
    <source>
        <dbReference type="ARBA" id="ARBA00022475"/>
    </source>
</evidence>
<reference evidence="7" key="1">
    <citation type="submission" date="2018-05" db="EMBL/GenBank/DDBJ databases">
        <authorList>
            <person name="Lanie J.A."/>
            <person name="Ng W.-L."/>
            <person name="Kazmierczak K.M."/>
            <person name="Andrzejewski T.M."/>
            <person name="Davidsen T.M."/>
            <person name="Wayne K.J."/>
            <person name="Tettelin H."/>
            <person name="Glass J.I."/>
            <person name="Rusch D."/>
            <person name="Podicherti R."/>
            <person name="Tsui H.-C.T."/>
            <person name="Winkler M.E."/>
        </authorList>
    </citation>
    <scope>NUCLEOTIDE SEQUENCE</scope>
</reference>
<evidence type="ECO:0000256" key="6">
    <source>
        <dbReference type="ARBA" id="ARBA00023136"/>
    </source>
</evidence>
<keyword evidence="1" id="KW-1003">Cell membrane</keyword>
<keyword evidence="4" id="KW-0378">Hydrolase</keyword>
<dbReference type="Pfam" id="PF01252">
    <property type="entry name" value="Peptidase_A8"/>
    <property type="match status" value="1"/>
</dbReference>
<organism evidence="7">
    <name type="scientific">marine metagenome</name>
    <dbReference type="NCBI Taxonomy" id="408172"/>
    <lineage>
        <taxon>unclassified sequences</taxon>
        <taxon>metagenomes</taxon>
        <taxon>ecological metagenomes</taxon>
    </lineage>
</organism>
<evidence type="ECO:0000256" key="4">
    <source>
        <dbReference type="ARBA" id="ARBA00022801"/>
    </source>
</evidence>
<evidence type="ECO:0000256" key="3">
    <source>
        <dbReference type="ARBA" id="ARBA00022692"/>
    </source>
</evidence>
<name>A0A382LDU0_9ZZZZ</name>
<dbReference type="PANTHER" id="PTHR33695:SF1">
    <property type="entry name" value="LIPOPROTEIN SIGNAL PEPTIDASE"/>
    <property type="match status" value="1"/>
</dbReference>
<dbReference type="InterPro" id="IPR001872">
    <property type="entry name" value="Peptidase_A8"/>
</dbReference>
<dbReference type="GO" id="GO:0006508">
    <property type="term" value="P:proteolysis"/>
    <property type="evidence" value="ECO:0007669"/>
    <property type="project" value="UniProtKB-KW"/>
</dbReference>
<keyword evidence="2" id="KW-0645">Protease</keyword>
<evidence type="ECO:0000256" key="2">
    <source>
        <dbReference type="ARBA" id="ARBA00022670"/>
    </source>
</evidence>
<evidence type="ECO:0000256" key="5">
    <source>
        <dbReference type="ARBA" id="ARBA00022989"/>
    </source>
</evidence>
<dbReference type="PROSITE" id="PS00855">
    <property type="entry name" value="SPASE_II"/>
    <property type="match status" value="1"/>
</dbReference>
<dbReference type="PANTHER" id="PTHR33695">
    <property type="entry name" value="LIPOPROTEIN SIGNAL PEPTIDASE"/>
    <property type="match status" value="1"/>
</dbReference>
<dbReference type="GO" id="GO:0016020">
    <property type="term" value="C:membrane"/>
    <property type="evidence" value="ECO:0007669"/>
    <property type="project" value="InterPro"/>
</dbReference>
<dbReference type="EMBL" id="UINC01086109">
    <property type="protein sequence ID" value="SVC34263.1"/>
    <property type="molecule type" value="Genomic_DNA"/>
</dbReference>
<keyword evidence="5" id="KW-1133">Transmembrane helix</keyword>
<proteinExistence type="predicted"/>
<dbReference type="PRINTS" id="PR00781">
    <property type="entry name" value="LIPOSIGPTASE"/>
</dbReference>
<protein>
    <recommendedName>
        <fullName evidence="8">Lipoprotein signal peptidase</fullName>
    </recommendedName>
</protein>
<keyword evidence="6" id="KW-0472">Membrane</keyword>
<dbReference type="GO" id="GO:0004190">
    <property type="term" value="F:aspartic-type endopeptidase activity"/>
    <property type="evidence" value="ECO:0007669"/>
    <property type="project" value="InterPro"/>
</dbReference>
<dbReference type="AlphaFoldDB" id="A0A382LDU0"/>
<keyword evidence="3" id="KW-0812">Transmembrane</keyword>
<evidence type="ECO:0000313" key="7">
    <source>
        <dbReference type="EMBL" id="SVC34263.1"/>
    </source>
</evidence>